<keyword evidence="18" id="KW-1185">Reference proteome</keyword>
<comment type="cofactor">
    <cofactor evidence="1">
        <name>Zn(2+)</name>
        <dbReference type="ChEBI" id="CHEBI:29105"/>
    </cofactor>
</comment>
<dbReference type="Proteomes" id="UP000008291">
    <property type="component" value="Chromosome"/>
</dbReference>
<evidence type="ECO:0000256" key="7">
    <source>
        <dbReference type="ARBA" id="ARBA00023587"/>
    </source>
</evidence>
<feature type="domain" description="Carboxysome Shell Carbonic Anhydrase catalytic" evidence="15">
    <location>
        <begin position="166"/>
        <end position="401"/>
    </location>
</feature>
<protein>
    <recommendedName>
        <fullName evidence="10 13">Carboxysome shell carbonic anhydrase</fullName>
        <ecNumber evidence="2 13">4.2.1.1</ecNumber>
    </recommendedName>
</protein>
<keyword evidence="8" id="KW-1282">Carboxysome</keyword>
<comment type="subcellular location">
    <subcellularLocation>
        <location evidence="7">Carboxysome</location>
    </subcellularLocation>
</comment>
<dbReference type="InterPro" id="IPR043065">
    <property type="entry name" value="CsoSCA_N_sf"/>
</dbReference>
<dbReference type="GO" id="GO:0046872">
    <property type="term" value="F:metal ion binding"/>
    <property type="evidence" value="ECO:0007669"/>
    <property type="project" value="UniProtKB-KW"/>
</dbReference>
<evidence type="ECO:0000256" key="12">
    <source>
        <dbReference type="ARBA" id="ARBA00048348"/>
    </source>
</evidence>
<dbReference type="InterPro" id="IPR048620">
    <property type="entry name" value="CsoSCA_C"/>
</dbReference>
<evidence type="ECO:0000256" key="6">
    <source>
        <dbReference type="ARBA" id="ARBA00023300"/>
    </source>
</evidence>
<dbReference type="RefSeq" id="WP_011313161.1">
    <property type="nucleotide sequence ID" value="NC_007404.1"/>
</dbReference>
<dbReference type="InterPro" id="IPR048539">
    <property type="entry name" value="CsoSCA_cat"/>
</dbReference>
<accession>Q3SFK7</accession>
<dbReference type="InterPro" id="IPR043066">
    <property type="entry name" value="CsoSCA_C_sf"/>
</dbReference>
<comment type="similarity">
    <text evidence="9">Belongs to the beta-class carbonic anhydrase family. CsoSCA subfamily.</text>
</comment>
<dbReference type="HOGENOM" id="CLU_535194_0_0_4"/>
<feature type="domain" description="Carboxysome Shell Carbonic Anhydrase N-terminal" evidence="16">
    <location>
        <begin position="62"/>
        <end position="153"/>
    </location>
</feature>
<dbReference type="STRING" id="292415.Tbd_2649"/>
<evidence type="ECO:0000259" key="16">
    <source>
        <dbReference type="Pfam" id="PF20687"/>
    </source>
</evidence>
<dbReference type="eggNOG" id="COG0288">
    <property type="taxonomic scope" value="Bacteria"/>
</dbReference>
<name>Q3SFK7_THIDA</name>
<dbReference type="Gene3D" id="1.20.120.1310">
    <property type="entry name" value="Carboxysome Shell Carbonic Anhydrase, N-terminal helical domain"/>
    <property type="match status" value="1"/>
</dbReference>
<dbReference type="GO" id="GO:0031470">
    <property type="term" value="C:carboxysome"/>
    <property type="evidence" value="ECO:0007669"/>
    <property type="project" value="UniProtKB-SubCell"/>
</dbReference>
<evidence type="ECO:0000256" key="4">
    <source>
        <dbReference type="ARBA" id="ARBA00022833"/>
    </source>
</evidence>
<gene>
    <name evidence="17" type="ordered locus">Tbd_2649</name>
</gene>
<dbReference type="AlphaFoldDB" id="Q3SFK7"/>
<dbReference type="Gene3D" id="3.30.1330.140">
    <property type="entry name" value="Carboxysome Shell Carbonic Anhydrase, C-terminal domain"/>
    <property type="match status" value="1"/>
</dbReference>
<dbReference type="GO" id="GO:0015977">
    <property type="term" value="P:carbon fixation"/>
    <property type="evidence" value="ECO:0007669"/>
    <property type="project" value="UniProtKB-UniRule"/>
</dbReference>
<evidence type="ECO:0000256" key="1">
    <source>
        <dbReference type="ARBA" id="ARBA00001947"/>
    </source>
</evidence>
<evidence type="ECO:0000256" key="2">
    <source>
        <dbReference type="ARBA" id="ARBA00012925"/>
    </source>
</evidence>
<dbReference type="EC" id="4.2.1.1" evidence="2 13"/>
<proteinExistence type="inferred from homology"/>
<keyword evidence="3" id="KW-0479">Metal-binding</keyword>
<dbReference type="InterPro" id="IPR014074">
    <property type="entry name" value="Carboxysome_shell_carb_anhy"/>
</dbReference>
<evidence type="ECO:0000256" key="8">
    <source>
        <dbReference type="ARBA" id="ARBA00023669"/>
    </source>
</evidence>
<evidence type="ECO:0000259" key="14">
    <source>
        <dbReference type="Pfam" id="PF08936"/>
    </source>
</evidence>
<evidence type="ECO:0000256" key="10">
    <source>
        <dbReference type="ARBA" id="ARBA00024121"/>
    </source>
</evidence>
<comment type="catalytic activity">
    <reaction evidence="12">
        <text>hydrogencarbonate + H(+) = CO2 + H2O</text>
        <dbReference type="Rhea" id="RHEA:10748"/>
        <dbReference type="ChEBI" id="CHEBI:15377"/>
        <dbReference type="ChEBI" id="CHEBI:15378"/>
        <dbReference type="ChEBI" id="CHEBI:16526"/>
        <dbReference type="ChEBI" id="CHEBI:17544"/>
        <dbReference type="EC" id="4.2.1.1"/>
    </reaction>
</comment>
<keyword evidence="11" id="KW-1283">Bacterial microcompartment</keyword>
<dbReference type="Pfam" id="PF20686">
    <property type="entry name" value="CsoSCA_cat"/>
    <property type="match status" value="1"/>
</dbReference>
<sequence length="525" mass="57717">MNTRQRLEAMGARRPAPVGMAMRTAPAAQSLPSWPQRASFCPPGMEARGGECVSSACAPQAHPLIDAVRNAELAEYERTVRERFDAIVPTLKEIAGLQHEAGFEQRAQQIAGERLGFTLPEAVLADAWITTLDMRALYGHSVLQTYHWLARDFTARWDGHAEAQAVERFFIECGFHEVDISSCADGRLKGLLQFVLRLPHQAVHRRKSYAGALFDVELNVKHWTETELRRFREGVPTTSDAGTRYLKIAVYHFSSSDPEHEGCAAHGSDDTRAAQAALDRLAAFRTAIENGFCCGASVATLLIGVDTDTDAIRVHVPDADGAMRTDCAVDNLAVYRQTAGMAASEARWRLDTAIDEAAREHGRSAPESGMRRLIERLLTNNLSQIDYVCAQHNGRYADIGHAERFINIGDGFDEVFLRNLAYFGHLHTIEEGAADMDVGVKIFSGLNVARGLPIPIAIHYRYDAQVPGSRERAVARCRRVKAAIETRYPHLAKEGLLYCGMTVQGKGPGSAHEAVTDCDGNSQGH</sequence>
<dbReference type="KEGG" id="tbd:Tbd_2649"/>
<keyword evidence="4" id="KW-0862">Zinc</keyword>
<dbReference type="NCBIfam" id="TIGR02701">
    <property type="entry name" value="shell_carb_anhy"/>
    <property type="match status" value="1"/>
</dbReference>
<keyword evidence="5 17" id="KW-0456">Lyase</keyword>
<evidence type="ECO:0000256" key="9">
    <source>
        <dbReference type="ARBA" id="ARBA00024021"/>
    </source>
</evidence>
<dbReference type="EMBL" id="CP000116">
    <property type="protein sequence ID" value="AAZ98602.1"/>
    <property type="molecule type" value="Genomic_DNA"/>
</dbReference>
<organism evidence="17 18">
    <name type="scientific">Thiobacillus denitrificans (strain ATCC 25259 / T1)</name>
    <dbReference type="NCBI Taxonomy" id="292415"/>
    <lineage>
        <taxon>Bacteria</taxon>
        <taxon>Pseudomonadati</taxon>
        <taxon>Pseudomonadota</taxon>
        <taxon>Betaproteobacteria</taxon>
        <taxon>Nitrosomonadales</taxon>
        <taxon>Thiobacillaceae</taxon>
        <taxon>Thiobacillus</taxon>
    </lineage>
</organism>
<feature type="domain" description="Carboxysome Shell Carbonic Anhydrase C-terminal" evidence="14">
    <location>
        <begin position="402"/>
        <end position="517"/>
    </location>
</feature>
<dbReference type="InterPro" id="IPR048619">
    <property type="entry name" value="CsoSCA_N"/>
</dbReference>
<evidence type="ECO:0000256" key="13">
    <source>
        <dbReference type="NCBIfam" id="TIGR02701"/>
    </source>
</evidence>
<keyword evidence="6" id="KW-0120">Carbon dioxide fixation</keyword>
<dbReference type="GO" id="GO:0004089">
    <property type="term" value="F:carbonate dehydratase activity"/>
    <property type="evidence" value="ECO:0007669"/>
    <property type="project" value="UniProtKB-UniRule"/>
</dbReference>
<evidence type="ECO:0000256" key="11">
    <source>
        <dbReference type="ARBA" id="ARBA00024446"/>
    </source>
</evidence>
<dbReference type="Pfam" id="PF20687">
    <property type="entry name" value="CsoSCA_N"/>
    <property type="match status" value="1"/>
</dbReference>
<evidence type="ECO:0000313" key="17">
    <source>
        <dbReference type="EMBL" id="AAZ98602.1"/>
    </source>
</evidence>
<evidence type="ECO:0000256" key="5">
    <source>
        <dbReference type="ARBA" id="ARBA00023239"/>
    </source>
</evidence>
<evidence type="ECO:0000259" key="15">
    <source>
        <dbReference type="Pfam" id="PF20686"/>
    </source>
</evidence>
<reference evidence="17 18" key="1">
    <citation type="journal article" date="2006" name="J. Bacteriol.">
        <title>The genome sequence of the obligately chemolithoautotrophic, facultatively anaerobic bacterium Thiobacillus denitrificans.</title>
        <authorList>
            <person name="Beller H.R."/>
            <person name="Chain P.S."/>
            <person name="Letain T.E."/>
            <person name="Chakicherla A."/>
            <person name="Larimer F.W."/>
            <person name="Richardson P.M."/>
            <person name="Coleman M.A."/>
            <person name="Wood A.P."/>
            <person name="Kelly D.P."/>
        </authorList>
    </citation>
    <scope>NUCLEOTIDE SEQUENCE [LARGE SCALE GENOMIC DNA]</scope>
    <source>
        <strain evidence="17 18">ATCC 25259</strain>
    </source>
</reference>
<dbReference type="Pfam" id="PF08936">
    <property type="entry name" value="CsoSCA_C"/>
    <property type="match status" value="1"/>
</dbReference>
<evidence type="ECO:0000313" key="18">
    <source>
        <dbReference type="Proteomes" id="UP000008291"/>
    </source>
</evidence>
<evidence type="ECO:0000256" key="3">
    <source>
        <dbReference type="ARBA" id="ARBA00022723"/>
    </source>
</evidence>